<dbReference type="FunCoup" id="A0A0D2X5H0">
    <property type="interactions" value="111"/>
</dbReference>
<dbReference type="EC" id="1.8.3.2" evidence="6"/>
<dbReference type="eggNOG" id="KOG3355">
    <property type="taxonomic scope" value="Eukaryota"/>
</dbReference>
<evidence type="ECO:0000256" key="2">
    <source>
        <dbReference type="ARBA" id="ARBA00022630"/>
    </source>
</evidence>
<reference evidence="10" key="1">
    <citation type="submission" date="2011-02" db="EMBL/GenBank/DDBJ databases">
        <title>The Genome Sequence of Capsaspora owczarzaki ATCC 30864.</title>
        <authorList>
            <person name="Russ C."/>
            <person name="Cuomo C."/>
            <person name="Burger G."/>
            <person name="Gray M.W."/>
            <person name="Holland P.W.H."/>
            <person name="King N."/>
            <person name="Lang F.B.F."/>
            <person name="Roger A.J."/>
            <person name="Ruiz-Trillo I."/>
            <person name="Young S.K."/>
            <person name="Zeng Q."/>
            <person name="Gargeya S."/>
            <person name="Alvarado L."/>
            <person name="Berlin A."/>
            <person name="Chapman S.B."/>
            <person name="Chen Z."/>
            <person name="Freedman E."/>
            <person name="Gellesch M."/>
            <person name="Goldberg J."/>
            <person name="Griggs A."/>
            <person name="Gujja S."/>
            <person name="Heilman E."/>
            <person name="Heiman D."/>
            <person name="Howarth C."/>
            <person name="Mehta T."/>
            <person name="Neiman D."/>
            <person name="Pearson M."/>
            <person name="Roberts A."/>
            <person name="Saif S."/>
            <person name="Shea T."/>
            <person name="Shenoy N."/>
            <person name="Sisk P."/>
            <person name="Stolte C."/>
            <person name="Sykes S."/>
            <person name="White J."/>
            <person name="Yandava C."/>
            <person name="Haas B."/>
            <person name="Nusbaum C."/>
            <person name="Birren B."/>
        </authorList>
    </citation>
    <scope>NUCLEOTIDE SEQUENCE</scope>
    <source>
        <strain evidence="10">ATCC 30864</strain>
    </source>
</reference>
<evidence type="ECO:0000256" key="7">
    <source>
        <dbReference type="SAM" id="MobiDB-lite"/>
    </source>
</evidence>
<keyword evidence="3 6" id="KW-0274">FAD</keyword>
<dbReference type="FunFam" id="1.20.120.310:FF:000002">
    <property type="entry name" value="Sulfhydryl oxidase"/>
    <property type="match status" value="1"/>
</dbReference>
<dbReference type="Pfam" id="PF04777">
    <property type="entry name" value="Evr1_Alr"/>
    <property type="match status" value="1"/>
</dbReference>
<dbReference type="GO" id="GO:0050660">
    <property type="term" value="F:flavin adenine dinucleotide binding"/>
    <property type="evidence" value="ECO:0007669"/>
    <property type="project" value="TreeGrafter"/>
</dbReference>
<evidence type="ECO:0000259" key="8">
    <source>
        <dbReference type="PROSITE" id="PS51324"/>
    </source>
</evidence>
<keyword evidence="6" id="KW-0472">Membrane</keyword>
<dbReference type="Gene3D" id="1.20.120.310">
    <property type="entry name" value="ERV/ALR sulfhydryl oxidase domain"/>
    <property type="match status" value="1"/>
</dbReference>
<evidence type="ECO:0000256" key="5">
    <source>
        <dbReference type="ARBA" id="ARBA00023157"/>
    </source>
</evidence>
<evidence type="ECO:0000256" key="6">
    <source>
        <dbReference type="RuleBase" id="RU371123"/>
    </source>
</evidence>
<keyword evidence="5" id="KW-1015">Disulfide bond</keyword>
<dbReference type="RefSeq" id="XP_004342977.1">
    <property type="nucleotide sequence ID" value="XM_004342927.2"/>
</dbReference>
<dbReference type="PANTHER" id="PTHR12645">
    <property type="entry name" value="ALR/ERV"/>
    <property type="match status" value="1"/>
</dbReference>
<keyword evidence="4 6" id="KW-0560">Oxidoreductase</keyword>
<dbReference type="GO" id="GO:0005739">
    <property type="term" value="C:mitochondrion"/>
    <property type="evidence" value="ECO:0007669"/>
    <property type="project" value="TreeGrafter"/>
</dbReference>
<feature type="compositionally biased region" description="Low complexity" evidence="7">
    <location>
        <begin position="62"/>
        <end position="71"/>
    </location>
</feature>
<dbReference type="OMA" id="KNDIYAD"/>
<evidence type="ECO:0000256" key="4">
    <source>
        <dbReference type="ARBA" id="ARBA00023002"/>
    </source>
</evidence>
<feature type="region of interest" description="Disordered" evidence="7">
    <location>
        <begin position="55"/>
        <end position="84"/>
    </location>
</feature>
<dbReference type="PROSITE" id="PS51324">
    <property type="entry name" value="ERV_ALR"/>
    <property type="match status" value="1"/>
</dbReference>
<keyword evidence="10" id="KW-1185">Reference proteome</keyword>
<dbReference type="Proteomes" id="UP000008743">
    <property type="component" value="Unassembled WGS sequence"/>
</dbReference>
<dbReference type="InterPro" id="IPR017905">
    <property type="entry name" value="ERV/ALR_sulphydryl_oxidase"/>
</dbReference>
<dbReference type="STRING" id="595528.A0A0D2X5H0"/>
<dbReference type="SUPFAM" id="SSF69000">
    <property type="entry name" value="FAD-dependent thiol oxidase"/>
    <property type="match status" value="1"/>
</dbReference>
<evidence type="ECO:0000256" key="1">
    <source>
        <dbReference type="ARBA" id="ARBA00001974"/>
    </source>
</evidence>
<dbReference type="InParanoid" id="A0A0D2X5H0"/>
<comment type="catalytic activity">
    <reaction evidence="6">
        <text>2 R'C(R)SH + O2 = R'C(R)S-S(R)CR' + H2O2</text>
        <dbReference type="Rhea" id="RHEA:17357"/>
        <dbReference type="ChEBI" id="CHEBI:15379"/>
        <dbReference type="ChEBI" id="CHEBI:16240"/>
        <dbReference type="ChEBI" id="CHEBI:16520"/>
        <dbReference type="ChEBI" id="CHEBI:17412"/>
        <dbReference type="EC" id="1.8.3.2"/>
    </reaction>
</comment>
<dbReference type="InterPro" id="IPR036774">
    <property type="entry name" value="ERV/ALR_sulphydryl_oxid_sf"/>
</dbReference>
<organism evidence="9 10">
    <name type="scientific">Capsaspora owczarzaki (strain ATCC 30864)</name>
    <dbReference type="NCBI Taxonomy" id="595528"/>
    <lineage>
        <taxon>Eukaryota</taxon>
        <taxon>Filasterea</taxon>
        <taxon>Capsaspora</taxon>
    </lineage>
</organism>
<name>A0A0D2X5H0_CAPO3</name>
<evidence type="ECO:0000313" key="9">
    <source>
        <dbReference type="EMBL" id="KJE97794.1"/>
    </source>
</evidence>
<dbReference type="GO" id="GO:0016971">
    <property type="term" value="F:flavin-dependent sulfhydryl oxidase activity"/>
    <property type="evidence" value="ECO:0007669"/>
    <property type="project" value="InterPro"/>
</dbReference>
<dbReference type="InterPro" id="IPR039799">
    <property type="entry name" value="ALR/ERV"/>
</dbReference>
<feature type="transmembrane region" description="Helical" evidence="6">
    <location>
        <begin position="12"/>
        <end position="29"/>
    </location>
</feature>
<keyword evidence="6" id="KW-0812">Transmembrane</keyword>
<dbReference type="EMBL" id="KE346375">
    <property type="protein sequence ID" value="KJE97794.1"/>
    <property type="molecule type" value="Genomic_DNA"/>
</dbReference>
<dbReference type="PANTHER" id="PTHR12645:SF1">
    <property type="entry name" value="FAD-LINKED SULFHYDRYL OXIDASE ERV2"/>
    <property type="match status" value="1"/>
</dbReference>
<gene>
    <name evidence="9" type="ORF">CAOG_007892</name>
</gene>
<comment type="cofactor">
    <cofactor evidence="1 6">
        <name>FAD</name>
        <dbReference type="ChEBI" id="CHEBI:57692"/>
    </cofactor>
</comment>
<proteinExistence type="predicted"/>
<feature type="domain" description="ERV/ALR sulfhydryl oxidase" evidence="8">
    <location>
        <begin position="90"/>
        <end position="190"/>
    </location>
</feature>
<protein>
    <recommendedName>
        <fullName evidence="6">Sulfhydryl oxidase</fullName>
        <ecNumber evidence="6">1.8.3.2</ecNumber>
    </recommendedName>
</protein>
<evidence type="ECO:0000256" key="3">
    <source>
        <dbReference type="ARBA" id="ARBA00022827"/>
    </source>
</evidence>
<dbReference type="OrthoDB" id="59470at2759"/>
<keyword evidence="6" id="KW-1133">Transmembrane helix</keyword>
<dbReference type="PhylomeDB" id="A0A0D2X5H0"/>
<keyword evidence="2 6" id="KW-0285">Flavoprotein</keyword>
<accession>A0A0D2X5H0</accession>
<dbReference type="AlphaFoldDB" id="A0A0D2X5H0"/>
<sequence length="198" mass="22424">MSALRIHRRNVLVAVIVVFSLTLAGVALYRSKPLQLEDQQDEQRGWAAVANTLLNKRRQNSDDTTNGNSNRNSDDDDGKEDASIMAPMGNQTLRAELGRAGWTTLHVMAARFPEEPSQDEQDAFVAYIHLFGMLYPCGDCAREFRKLVQAHPPSVGSRDQAMQWFCEIHNHVNVRLNKPIFPCEKVRDRWQCGCVDEV</sequence>
<evidence type="ECO:0000313" key="10">
    <source>
        <dbReference type="Proteomes" id="UP000008743"/>
    </source>
</evidence>